<dbReference type="RefSeq" id="WP_007785617.1">
    <property type="nucleotide sequence ID" value="NZ_CM001441.1"/>
</dbReference>
<evidence type="ECO:0000256" key="1">
    <source>
        <dbReference type="ARBA" id="ARBA00004651"/>
    </source>
</evidence>
<dbReference type="Proteomes" id="UP000005104">
    <property type="component" value="Chromosome"/>
</dbReference>
<dbReference type="Pfam" id="PF00892">
    <property type="entry name" value="EamA"/>
    <property type="match status" value="2"/>
</dbReference>
<dbReference type="GO" id="GO:0005886">
    <property type="term" value="C:plasma membrane"/>
    <property type="evidence" value="ECO:0007669"/>
    <property type="project" value="UniProtKB-SubCell"/>
</dbReference>
<dbReference type="AlphaFoldDB" id="H5Y619"/>
<gene>
    <name evidence="10" type="ORF">DesyoDRAFT_3986</name>
</gene>
<evidence type="ECO:0000256" key="8">
    <source>
        <dbReference type="SAM" id="Phobius"/>
    </source>
</evidence>
<feature type="transmembrane region" description="Helical" evidence="8">
    <location>
        <begin position="249"/>
        <end position="268"/>
    </location>
</feature>
<keyword evidence="3" id="KW-0813">Transport</keyword>
<feature type="transmembrane region" description="Helical" evidence="8">
    <location>
        <begin position="158"/>
        <end position="174"/>
    </location>
</feature>
<dbReference type="NCBIfam" id="TIGR00688">
    <property type="entry name" value="rarD"/>
    <property type="match status" value="1"/>
</dbReference>
<evidence type="ECO:0000256" key="2">
    <source>
        <dbReference type="ARBA" id="ARBA00007362"/>
    </source>
</evidence>
<feature type="transmembrane region" description="Helical" evidence="8">
    <location>
        <begin position="183"/>
        <end position="203"/>
    </location>
</feature>
<evidence type="ECO:0000256" key="5">
    <source>
        <dbReference type="ARBA" id="ARBA00022692"/>
    </source>
</evidence>
<feature type="domain" description="EamA" evidence="9">
    <location>
        <begin position="161"/>
        <end position="288"/>
    </location>
</feature>
<organism evidence="10 11">
    <name type="scientific">Desulfosporosinus youngiae DSM 17734</name>
    <dbReference type="NCBI Taxonomy" id="768710"/>
    <lineage>
        <taxon>Bacteria</taxon>
        <taxon>Bacillati</taxon>
        <taxon>Bacillota</taxon>
        <taxon>Clostridia</taxon>
        <taxon>Eubacteriales</taxon>
        <taxon>Desulfitobacteriaceae</taxon>
        <taxon>Desulfosporosinus</taxon>
    </lineage>
</organism>
<feature type="transmembrane region" description="Helical" evidence="8">
    <location>
        <begin position="111"/>
        <end position="128"/>
    </location>
</feature>
<feature type="transmembrane region" description="Helical" evidence="8">
    <location>
        <begin position="79"/>
        <end position="99"/>
    </location>
</feature>
<feature type="transmembrane region" description="Helical" evidence="8">
    <location>
        <begin position="46"/>
        <end position="67"/>
    </location>
</feature>
<feature type="transmembrane region" description="Helical" evidence="8">
    <location>
        <begin position="215"/>
        <end position="237"/>
    </location>
</feature>
<sequence>MNKLMCALSERSQRMGVLYAILAYTIWGILPLFWKALKQIGAGEILASRILWSFVFSLLILIILRGLGDLKNAFSNGKTILSVSLGALFITANWFIYIWAVNSNRVIETSLGYYINPLFTVLLGVIVLKERIDRWQIVSLLLALLGVIIITVQYGRVPWVSLLLAISFGLYGLVKKLSNLTSIIGLTMETMIIAPLALGYIVYKQVEGTSSLVALSWEVSILVVLTGVVTAIPLLLFAQGAKCVPLSTLGFIQYLAPSIALILGIFLFKEDFSRVDLISFGLIWMALGIYSFSRKNFLDFSINKRFLRFFRV</sequence>
<evidence type="ECO:0000256" key="7">
    <source>
        <dbReference type="ARBA" id="ARBA00023136"/>
    </source>
</evidence>
<feature type="transmembrane region" description="Helical" evidence="8">
    <location>
        <begin position="16"/>
        <end position="34"/>
    </location>
</feature>
<dbReference type="PANTHER" id="PTHR22911">
    <property type="entry name" value="ACYL-MALONYL CONDENSING ENZYME-RELATED"/>
    <property type="match status" value="1"/>
</dbReference>
<keyword evidence="6 8" id="KW-1133">Transmembrane helix</keyword>
<accession>H5Y619</accession>
<evidence type="ECO:0000256" key="6">
    <source>
        <dbReference type="ARBA" id="ARBA00022989"/>
    </source>
</evidence>
<evidence type="ECO:0000259" key="9">
    <source>
        <dbReference type="Pfam" id="PF00892"/>
    </source>
</evidence>
<proteinExistence type="inferred from homology"/>
<reference evidence="10 11" key="1">
    <citation type="submission" date="2011-11" db="EMBL/GenBank/DDBJ databases">
        <title>The Noncontiguous Finished genome of Desulfosporosinus youngiae DSM 17734.</title>
        <authorList>
            <consortium name="US DOE Joint Genome Institute (JGI-PGF)"/>
            <person name="Lucas S."/>
            <person name="Han J."/>
            <person name="Lapidus A."/>
            <person name="Cheng J.-F."/>
            <person name="Goodwin L."/>
            <person name="Pitluck S."/>
            <person name="Peters L."/>
            <person name="Ovchinnikova G."/>
            <person name="Lu M."/>
            <person name="Land M.L."/>
            <person name="Hauser L."/>
            <person name="Pester M."/>
            <person name="Spring S."/>
            <person name="Ollivier B."/>
            <person name="Rattei T."/>
            <person name="Klenk H.-P."/>
            <person name="Wagner M."/>
            <person name="Loy A."/>
            <person name="Woyke T.J."/>
        </authorList>
    </citation>
    <scope>NUCLEOTIDE SEQUENCE [LARGE SCALE GENOMIC DNA]</scope>
    <source>
        <strain evidence="10 11">DSM 17734</strain>
    </source>
</reference>
<keyword evidence="11" id="KW-1185">Reference proteome</keyword>
<dbReference type="EMBL" id="CM001441">
    <property type="protein sequence ID" value="EHQ90958.1"/>
    <property type="molecule type" value="Genomic_DNA"/>
</dbReference>
<feature type="transmembrane region" description="Helical" evidence="8">
    <location>
        <begin position="135"/>
        <end position="152"/>
    </location>
</feature>
<keyword evidence="4" id="KW-1003">Cell membrane</keyword>
<comment type="similarity">
    <text evidence="2">Belongs to the EamA transporter family.</text>
</comment>
<dbReference type="InterPro" id="IPR004626">
    <property type="entry name" value="RarD"/>
</dbReference>
<feature type="domain" description="EamA" evidence="9">
    <location>
        <begin position="15"/>
        <end position="151"/>
    </location>
</feature>
<dbReference type="SUPFAM" id="SSF103481">
    <property type="entry name" value="Multidrug resistance efflux transporter EmrE"/>
    <property type="match status" value="2"/>
</dbReference>
<dbReference type="PANTHER" id="PTHR22911:SF137">
    <property type="entry name" value="SOLUTE CARRIER FAMILY 35 MEMBER G2-RELATED"/>
    <property type="match status" value="1"/>
</dbReference>
<dbReference type="InterPro" id="IPR037185">
    <property type="entry name" value="EmrE-like"/>
</dbReference>
<dbReference type="Gene3D" id="1.10.3730.20">
    <property type="match status" value="1"/>
</dbReference>
<protein>
    <submittedName>
        <fullName evidence="10">RarD protein</fullName>
    </submittedName>
</protein>
<evidence type="ECO:0000256" key="3">
    <source>
        <dbReference type="ARBA" id="ARBA00022448"/>
    </source>
</evidence>
<keyword evidence="7 8" id="KW-0472">Membrane</keyword>
<evidence type="ECO:0000256" key="4">
    <source>
        <dbReference type="ARBA" id="ARBA00022475"/>
    </source>
</evidence>
<comment type="subcellular location">
    <subcellularLocation>
        <location evidence="1">Cell membrane</location>
        <topology evidence="1">Multi-pass membrane protein</topology>
    </subcellularLocation>
</comment>
<dbReference type="STRING" id="768710.DesyoDRAFT_3986"/>
<evidence type="ECO:0000313" key="10">
    <source>
        <dbReference type="EMBL" id="EHQ90958.1"/>
    </source>
</evidence>
<dbReference type="eggNOG" id="COG2962">
    <property type="taxonomic scope" value="Bacteria"/>
</dbReference>
<dbReference type="InterPro" id="IPR000620">
    <property type="entry name" value="EamA_dom"/>
</dbReference>
<evidence type="ECO:0000313" key="11">
    <source>
        <dbReference type="Proteomes" id="UP000005104"/>
    </source>
</evidence>
<feature type="transmembrane region" description="Helical" evidence="8">
    <location>
        <begin position="274"/>
        <end position="292"/>
    </location>
</feature>
<name>H5Y619_9FIRM</name>
<dbReference type="HOGENOM" id="CLU_054508_1_0_9"/>
<keyword evidence="5 8" id="KW-0812">Transmembrane</keyword>